<evidence type="ECO:0000313" key="1">
    <source>
        <dbReference type="EMBL" id="KAF0934477.1"/>
    </source>
</evidence>
<dbReference type="Proteomes" id="UP000479710">
    <property type="component" value="Unassembled WGS sequence"/>
</dbReference>
<dbReference type="AlphaFoldDB" id="A0A6G1FC41"/>
<comment type="caution">
    <text evidence="1">The sequence shown here is derived from an EMBL/GenBank/DDBJ whole genome shotgun (WGS) entry which is preliminary data.</text>
</comment>
<gene>
    <name evidence="1" type="ORF">E2562_025554</name>
</gene>
<keyword evidence="2" id="KW-1185">Reference proteome</keyword>
<reference evidence="1 2" key="1">
    <citation type="submission" date="2019-11" db="EMBL/GenBank/DDBJ databases">
        <title>Whole genome sequence of Oryza granulata.</title>
        <authorList>
            <person name="Li W."/>
        </authorList>
    </citation>
    <scope>NUCLEOTIDE SEQUENCE [LARGE SCALE GENOMIC DNA]</scope>
    <source>
        <strain evidence="2">cv. Menghai</strain>
        <tissue evidence="1">Leaf</tissue>
    </source>
</reference>
<protein>
    <submittedName>
        <fullName evidence="1">Uncharacterized protein</fullName>
    </submittedName>
</protein>
<proteinExistence type="predicted"/>
<name>A0A6G1FC41_9ORYZ</name>
<evidence type="ECO:0000313" key="2">
    <source>
        <dbReference type="Proteomes" id="UP000479710"/>
    </source>
</evidence>
<accession>A0A6G1FC41</accession>
<dbReference type="EMBL" id="SPHZ02000001">
    <property type="protein sequence ID" value="KAF0934477.1"/>
    <property type="molecule type" value="Genomic_DNA"/>
</dbReference>
<organism evidence="1 2">
    <name type="scientific">Oryza meyeriana var. granulata</name>
    <dbReference type="NCBI Taxonomy" id="110450"/>
    <lineage>
        <taxon>Eukaryota</taxon>
        <taxon>Viridiplantae</taxon>
        <taxon>Streptophyta</taxon>
        <taxon>Embryophyta</taxon>
        <taxon>Tracheophyta</taxon>
        <taxon>Spermatophyta</taxon>
        <taxon>Magnoliopsida</taxon>
        <taxon>Liliopsida</taxon>
        <taxon>Poales</taxon>
        <taxon>Poaceae</taxon>
        <taxon>BOP clade</taxon>
        <taxon>Oryzoideae</taxon>
        <taxon>Oryzeae</taxon>
        <taxon>Oryzinae</taxon>
        <taxon>Oryza</taxon>
        <taxon>Oryza meyeriana</taxon>
    </lineage>
</organism>
<sequence>MAHARELTPPLPEPPRQASTFAAPGLQQRLRAADSALHYDELFQVSDRSGFLILQQEKMGKMAKQRGLSNSVVARDCSMRPASHFRVRPSPAFEQD</sequence>